<gene>
    <name evidence="9" type="ORF">SAMN02745977_01796</name>
</gene>
<dbReference type="PANTHER" id="PTHR30294">
    <property type="entry name" value="MEMBRANE COMPONENT OF ABC TRANSPORTER YHHJ-RELATED"/>
    <property type="match status" value="1"/>
</dbReference>
<organism evidence="9 10">
    <name type="scientific">Brachymonas denitrificans DSM 15123</name>
    <dbReference type="NCBI Taxonomy" id="1121117"/>
    <lineage>
        <taxon>Bacteria</taxon>
        <taxon>Pseudomonadati</taxon>
        <taxon>Pseudomonadota</taxon>
        <taxon>Betaproteobacteria</taxon>
        <taxon>Burkholderiales</taxon>
        <taxon>Comamonadaceae</taxon>
        <taxon>Brachymonas</taxon>
    </lineage>
</organism>
<feature type="transmembrane region" description="Helical" evidence="7">
    <location>
        <begin position="20"/>
        <end position="38"/>
    </location>
</feature>
<proteinExistence type="predicted"/>
<dbReference type="GO" id="GO:0140359">
    <property type="term" value="F:ABC-type transporter activity"/>
    <property type="evidence" value="ECO:0007669"/>
    <property type="project" value="InterPro"/>
</dbReference>
<evidence type="ECO:0000256" key="5">
    <source>
        <dbReference type="ARBA" id="ARBA00023136"/>
    </source>
</evidence>
<feature type="domain" description="ABC-2 type transporter transmembrane" evidence="8">
    <location>
        <begin position="23"/>
        <end position="207"/>
    </location>
</feature>
<dbReference type="STRING" id="1121117.SAMN02745977_01796"/>
<name>A0A1H8IK61_9BURK</name>
<feature type="transmembrane region" description="Helical" evidence="7">
    <location>
        <begin position="284"/>
        <end position="307"/>
    </location>
</feature>
<keyword evidence="5 7" id="KW-0472">Membrane</keyword>
<dbReference type="InterPro" id="IPR051449">
    <property type="entry name" value="ABC-2_transporter_component"/>
</dbReference>
<evidence type="ECO:0000256" key="1">
    <source>
        <dbReference type="ARBA" id="ARBA00004651"/>
    </source>
</evidence>
<evidence type="ECO:0000256" key="3">
    <source>
        <dbReference type="ARBA" id="ARBA00022692"/>
    </source>
</evidence>
<dbReference type="PANTHER" id="PTHR30294:SF46">
    <property type="entry name" value="ABC TRANSPORTER PERMEASE"/>
    <property type="match status" value="1"/>
</dbReference>
<keyword evidence="2" id="KW-1003">Cell membrane</keyword>
<dbReference type="AlphaFoldDB" id="A0A1H8IK61"/>
<protein>
    <submittedName>
        <fullName evidence="9">ABC-2 type transport system permease protein</fullName>
    </submittedName>
</protein>
<dbReference type="Proteomes" id="UP000199531">
    <property type="component" value="Unassembled WGS sequence"/>
</dbReference>
<dbReference type="Pfam" id="PF12698">
    <property type="entry name" value="ABC2_membrane_3"/>
    <property type="match status" value="2"/>
</dbReference>
<feature type="region of interest" description="Disordered" evidence="6">
    <location>
        <begin position="217"/>
        <end position="243"/>
    </location>
</feature>
<keyword evidence="4 7" id="KW-1133">Transmembrane helix</keyword>
<evidence type="ECO:0000256" key="2">
    <source>
        <dbReference type="ARBA" id="ARBA00022475"/>
    </source>
</evidence>
<dbReference type="EMBL" id="FOCW01000004">
    <property type="protein sequence ID" value="SEN69063.1"/>
    <property type="molecule type" value="Genomic_DNA"/>
</dbReference>
<evidence type="ECO:0000313" key="9">
    <source>
        <dbReference type="EMBL" id="SEN69063.1"/>
    </source>
</evidence>
<feature type="domain" description="ABC-2 type transporter transmembrane" evidence="8">
    <location>
        <begin position="248"/>
        <end position="390"/>
    </location>
</feature>
<feature type="compositionally biased region" description="Polar residues" evidence="6">
    <location>
        <begin position="225"/>
        <end position="234"/>
    </location>
</feature>
<evidence type="ECO:0000256" key="6">
    <source>
        <dbReference type="SAM" id="MobiDB-lite"/>
    </source>
</evidence>
<evidence type="ECO:0000256" key="4">
    <source>
        <dbReference type="ARBA" id="ARBA00022989"/>
    </source>
</evidence>
<feature type="transmembrane region" description="Helical" evidence="7">
    <location>
        <begin position="252"/>
        <end position="272"/>
    </location>
</feature>
<keyword evidence="3 7" id="KW-0812">Transmembrane</keyword>
<accession>A0A1H8IK61</accession>
<dbReference type="GO" id="GO:0005886">
    <property type="term" value="C:plasma membrane"/>
    <property type="evidence" value="ECO:0007669"/>
    <property type="project" value="UniProtKB-SubCell"/>
</dbReference>
<dbReference type="Gene3D" id="3.40.1710.10">
    <property type="entry name" value="abc type-2 transporter like domain"/>
    <property type="match status" value="1"/>
</dbReference>
<dbReference type="OrthoDB" id="9811522at2"/>
<keyword evidence="10" id="KW-1185">Reference proteome</keyword>
<feature type="transmembrane region" description="Helical" evidence="7">
    <location>
        <begin position="314"/>
        <end position="332"/>
    </location>
</feature>
<comment type="subcellular location">
    <subcellularLocation>
        <location evidence="1">Cell membrane</location>
        <topology evidence="1">Multi-pass membrane protein</topology>
    </subcellularLocation>
</comment>
<evidence type="ECO:0000313" key="10">
    <source>
        <dbReference type="Proteomes" id="UP000199531"/>
    </source>
</evidence>
<evidence type="ECO:0000256" key="7">
    <source>
        <dbReference type="SAM" id="Phobius"/>
    </source>
</evidence>
<dbReference type="InterPro" id="IPR013525">
    <property type="entry name" value="ABC2_TM"/>
</dbReference>
<sequence length="400" mass="42771">MRTLLREWLATWRASFTDAGMVLLLVLAPLLYGFFYPWPYSTEVAQRVPVAVVDLDHSGLSRQITRFAQASPRLQVQPLASEAEARQALWDGRIVGYAVLPRDLKRDVLRGRQAVVPVAANGSYLLLNKTVLYGFAEAVGTVSAGIELRQLGARGVPPEIANALRDPVPLQAVAQFNPTEGYGSSLVPAVAMLILQQTLLMAAGMLIGTWAEAETAGSNGGEPVSESQKPSAPGNTEPHAVSTSPAGWAGRVIALAIPNALLGAFYFGWLFQWQGYGHGGNVPVSVLLIALFSLSCAALGCLLGLVLRNRERAMQLLLFGALPLFFLSGHPWPVSALPELLQVLRWLSPSTAAIEASIRLNQMGASLHDVAPQLLALLGLGSAGFTLLAWMGRRGKAADR</sequence>
<feature type="transmembrane region" description="Helical" evidence="7">
    <location>
        <begin position="370"/>
        <end position="390"/>
    </location>
</feature>
<reference evidence="9 10" key="1">
    <citation type="submission" date="2016-10" db="EMBL/GenBank/DDBJ databases">
        <authorList>
            <person name="de Groot N.N."/>
        </authorList>
    </citation>
    <scope>NUCLEOTIDE SEQUENCE [LARGE SCALE GENOMIC DNA]</scope>
    <source>
        <strain evidence="9 10">DSM 15123</strain>
    </source>
</reference>
<dbReference type="RefSeq" id="WP_091816838.1">
    <property type="nucleotide sequence ID" value="NZ_FOCW01000004.1"/>
</dbReference>
<evidence type="ECO:0000259" key="8">
    <source>
        <dbReference type="Pfam" id="PF12698"/>
    </source>
</evidence>